<sequence length="120" mass="13260">MRSMPSLPAPPDMPTEVKVIIDAIGHSVRTEILRQLAERPLGVRELAEATGTVVSQVRKHLAILEDLELVVADVPPDERRPGGRGRAVLWSTNIERAEEVGKIWIDYVTGRPTPPRAKGR</sequence>
<keyword evidence="3" id="KW-1185">Reference proteome</keyword>
<dbReference type="EMBL" id="CP000475">
    <property type="protein sequence ID" value="ABM10584.1"/>
    <property type="molecule type" value="Genomic_DNA"/>
</dbReference>
<dbReference type="GO" id="GO:0003700">
    <property type="term" value="F:DNA-binding transcription factor activity"/>
    <property type="evidence" value="ECO:0007669"/>
    <property type="project" value="InterPro"/>
</dbReference>
<accession>A1RCC0</accession>
<dbReference type="CDD" id="cd00090">
    <property type="entry name" value="HTH_ARSR"/>
    <property type="match status" value="1"/>
</dbReference>
<dbReference type="AlphaFoldDB" id="A1RCC0"/>
<geneLocation type="plasmid" evidence="2 3">
    <name>pTC1</name>
</geneLocation>
<dbReference type="OrthoDB" id="9810923at2"/>
<dbReference type="KEGG" id="aau:AAur_pTC10008"/>
<evidence type="ECO:0000313" key="2">
    <source>
        <dbReference type="EMBL" id="ABM10584.1"/>
    </source>
</evidence>
<evidence type="ECO:0000259" key="1">
    <source>
        <dbReference type="SMART" id="SM00418"/>
    </source>
</evidence>
<reference evidence="2 3" key="1">
    <citation type="journal article" date="2006" name="PLoS Genet.">
        <title>Secrets of soil survival revealed by the genome sequence of Arthrobacter aurescens TC1.</title>
        <authorList>
            <person name="Mongodin E.F."/>
            <person name="Shapir N."/>
            <person name="Daugherty S.C."/>
            <person name="DeBoy R.T."/>
            <person name="Emerson J.B."/>
            <person name="Shvartzbeyn A."/>
            <person name="Radune D."/>
            <person name="Vamathevan J."/>
            <person name="Riggs F."/>
            <person name="Grinberg V."/>
            <person name="Khouri H."/>
            <person name="Wackett L.P."/>
            <person name="Nelson K.E."/>
            <person name="Sadowsky M.J."/>
        </authorList>
    </citation>
    <scope>NUCLEOTIDE SEQUENCE [LARGE SCALE GENOMIC DNA]</scope>
    <source>
        <strain evidence="2 3">TC1</strain>
    </source>
</reference>
<dbReference type="SMART" id="SM00418">
    <property type="entry name" value="HTH_ARSR"/>
    <property type="match status" value="1"/>
</dbReference>
<dbReference type="InterPro" id="IPR036388">
    <property type="entry name" value="WH-like_DNA-bd_sf"/>
</dbReference>
<protein>
    <submittedName>
        <fullName evidence="2">Transcriptional regulator, ArsR family</fullName>
    </submittedName>
</protein>
<dbReference type="InterPro" id="IPR011991">
    <property type="entry name" value="ArsR-like_HTH"/>
</dbReference>
<evidence type="ECO:0000313" key="3">
    <source>
        <dbReference type="Proteomes" id="UP000000637"/>
    </source>
</evidence>
<dbReference type="Proteomes" id="UP000000637">
    <property type="component" value="Plasmid pTC1"/>
</dbReference>
<dbReference type="SUPFAM" id="SSF46785">
    <property type="entry name" value="Winged helix' DNA-binding domain"/>
    <property type="match status" value="1"/>
</dbReference>
<organism evidence="2 3">
    <name type="scientific">Paenarthrobacter aurescens (strain TC1)</name>
    <dbReference type="NCBI Taxonomy" id="290340"/>
    <lineage>
        <taxon>Bacteria</taxon>
        <taxon>Bacillati</taxon>
        <taxon>Actinomycetota</taxon>
        <taxon>Actinomycetes</taxon>
        <taxon>Micrococcales</taxon>
        <taxon>Micrococcaceae</taxon>
        <taxon>Paenarthrobacter</taxon>
    </lineage>
</organism>
<dbReference type="HOGENOM" id="CLU_2070657_0_0_11"/>
<keyword evidence="2" id="KW-0614">Plasmid</keyword>
<dbReference type="Gene3D" id="1.10.10.10">
    <property type="entry name" value="Winged helix-like DNA-binding domain superfamily/Winged helix DNA-binding domain"/>
    <property type="match status" value="1"/>
</dbReference>
<dbReference type="InterPro" id="IPR001845">
    <property type="entry name" value="HTH_ArsR_DNA-bd_dom"/>
</dbReference>
<feature type="domain" description="HTH arsR-type" evidence="1">
    <location>
        <begin position="19"/>
        <end position="109"/>
    </location>
</feature>
<proteinExistence type="predicted"/>
<gene>
    <name evidence="2" type="ordered locus">AAur_pTC10008</name>
</gene>
<dbReference type="Pfam" id="PF01022">
    <property type="entry name" value="HTH_5"/>
    <property type="match status" value="1"/>
</dbReference>
<dbReference type="InterPro" id="IPR036390">
    <property type="entry name" value="WH_DNA-bd_sf"/>
</dbReference>
<name>A1RCC0_PAEAT</name>